<dbReference type="STRING" id="56484.A0A1Y2F0M2"/>
<evidence type="ECO:0000259" key="8">
    <source>
        <dbReference type="PROSITE" id="PS50076"/>
    </source>
</evidence>
<dbReference type="RefSeq" id="XP_040723011.1">
    <property type="nucleotide sequence ID" value="XM_040867349.1"/>
</dbReference>
<accession>A0A1Y2F0M2</accession>
<dbReference type="Gene3D" id="2.10.230.10">
    <property type="entry name" value="Heat shock protein DnaJ, cysteine-rich domain"/>
    <property type="match status" value="1"/>
</dbReference>
<keyword evidence="11" id="KW-1185">Reference proteome</keyword>
<dbReference type="GeneID" id="63783948"/>
<protein>
    <submittedName>
        <fullName evidence="10">One of several homologs of bacterial chaperone DnaJ, located in the ER lumen</fullName>
    </submittedName>
</protein>
<evidence type="ECO:0000259" key="9">
    <source>
        <dbReference type="PROSITE" id="PS51188"/>
    </source>
</evidence>
<dbReference type="InterPro" id="IPR018253">
    <property type="entry name" value="DnaJ_domain_CS"/>
</dbReference>
<dbReference type="CDD" id="cd06257">
    <property type="entry name" value="DnaJ"/>
    <property type="match status" value="1"/>
</dbReference>
<evidence type="ECO:0000256" key="4">
    <source>
        <dbReference type="ARBA" id="ARBA00022833"/>
    </source>
</evidence>
<dbReference type="InterPro" id="IPR001305">
    <property type="entry name" value="HSP_DnaJ_Cys-rich_dom"/>
</dbReference>
<evidence type="ECO:0000313" key="11">
    <source>
        <dbReference type="Proteomes" id="UP000193685"/>
    </source>
</evidence>
<feature type="zinc finger region" description="CR-type" evidence="6">
    <location>
        <begin position="132"/>
        <end position="215"/>
    </location>
</feature>
<dbReference type="GO" id="GO:0006457">
    <property type="term" value="P:protein folding"/>
    <property type="evidence" value="ECO:0007669"/>
    <property type="project" value="InterPro"/>
</dbReference>
<feature type="non-terminal residue" evidence="10">
    <location>
        <position position="345"/>
    </location>
</feature>
<feature type="domain" description="J" evidence="8">
    <location>
        <begin position="15"/>
        <end position="82"/>
    </location>
</feature>
<dbReference type="InterPro" id="IPR001623">
    <property type="entry name" value="DnaJ_domain"/>
</dbReference>
<dbReference type="OMA" id="KWHEDGD"/>
<dbReference type="AlphaFoldDB" id="A0A1Y2F0M2"/>
<feature type="chain" id="PRO_5012869863" evidence="7">
    <location>
        <begin position="17"/>
        <end position="345"/>
    </location>
</feature>
<evidence type="ECO:0000256" key="6">
    <source>
        <dbReference type="PROSITE-ProRule" id="PRU00546"/>
    </source>
</evidence>
<dbReference type="InterPro" id="IPR044713">
    <property type="entry name" value="DNJA1/2-like"/>
</dbReference>
<evidence type="ECO:0000313" key="10">
    <source>
        <dbReference type="EMBL" id="ORY77390.1"/>
    </source>
</evidence>
<feature type="non-terminal residue" evidence="10">
    <location>
        <position position="1"/>
    </location>
</feature>
<organism evidence="10 11">
    <name type="scientific">Protomyces lactucae-debilis</name>
    <dbReference type="NCBI Taxonomy" id="2754530"/>
    <lineage>
        <taxon>Eukaryota</taxon>
        <taxon>Fungi</taxon>
        <taxon>Dikarya</taxon>
        <taxon>Ascomycota</taxon>
        <taxon>Taphrinomycotina</taxon>
        <taxon>Taphrinomycetes</taxon>
        <taxon>Taphrinales</taxon>
        <taxon>Protomycetaceae</taxon>
        <taxon>Protomyces</taxon>
    </lineage>
</organism>
<dbReference type="GO" id="GO:0008270">
    <property type="term" value="F:zinc ion binding"/>
    <property type="evidence" value="ECO:0007669"/>
    <property type="project" value="UniProtKB-KW"/>
</dbReference>
<keyword evidence="3 6" id="KW-0863">Zinc-finger</keyword>
<proteinExistence type="predicted"/>
<dbReference type="SUPFAM" id="SSF46565">
    <property type="entry name" value="Chaperone J-domain"/>
    <property type="match status" value="1"/>
</dbReference>
<dbReference type="Gene3D" id="1.10.287.110">
    <property type="entry name" value="DnaJ domain"/>
    <property type="match status" value="1"/>
</dbReference>
<dbReference type="CDD" id="cd10747">
    <property type="entry name" value="DnaJ_C"/>
    <property type="match status" value="1"/>
</dbReference>
<comment type="caution">
    <text evidence="10">The sequence shown here is derived from an EMBL/GenBank/DDBJ whole genome shotgun (WGS) entry which is preliminary data.</text>
</comment>
<dbReference type="InterPro" id="IPR008971">
    <property type="entry name" value="HSP40/DnaJ_pept-bd"/>
</dbReference>
<dbReference type="CDD" id="cd10719">
    <property type="entry name" value="DnaJ_zf"/>
    <property type="match status" value="1"/>
</dbReference>
<dbReference type="PROSITE" id="PS50076">
    <property type="entry name" value="DNAJ_2"/>
    <property type="match status" value="1"/>
</dbReference>
<dbReference type="PROSITE" id="PS00636">
    <property type="entry name" value="DNAJ_1"/>
    <property type="match status" value="1"/>
</dbReference>
<dbReference type="InterPro" id="IPR002939">
    <property type="entry name" value="DnaJ_C"/>
</dbReference>
<evidence type="ECO:0000256" key="1">
    <source>
        <dbReference type="ARBA" id="ARBA00022723"/>
    </source>
</evidence>
<dbReference type="Pfam" id="PF00684">
    <property type="entry name" value="DnaJ_CXXCXGXG"/>
    <property type="match status" value="1"/>
</dbReference>
<reference evidence="10 11" key="1">
    <citation type="submission" date="2016-07" db="EMBL/GenBank/DDBJ databases">
        <title>Pervasive Adenine N6-methylation of Active Genes in Fungi.</title>
        <authorList>
            <consortium name="DOE Joint Genome Institute"/>
            <person name="Mondo S.J."/>
            <person name="Dannebaum R.O."/>
            <person name="Kuo R.C."/>
            <person name="Labutti K."/>
            <person name="Haridas S."/>
            <person name="Kuo A."/>
            <person name="Salamov A."/>
            <person name="Ahrendt S.R."/>
            <person name="Lipzen A."/>
            <person name="Sullivan W."/>
            <person name="Andreopoulos W.B."/>
            <person name="Clum A."/>
            <person name="Lindquist E."/>
            <person name="Daum C."/>
            <person name="Ramamoorthy G.K."/>
            <person name="Gryganskyi A."/>
            <person name="Culley D."/>
            <person name="Magnuson J.K."/>
            <person name="James T.Y."/>
            <person name="O'Malley M.A."/>
            <person name="Stajich J.E."/>
            <person name="Spatafora J.W."/>
            <person name="Visel A."/>
            <person name="Grigoriev I.V."/>
        </authorList>
    </citation>
    <scope>NUCLEOTIDE SEQUENCE [LARGE SCALE GENOMIC DNA]</scope>
    <source>
        <strain evidence="10 11">12-1054</strain>
    </source>
</reference>
<keyword evidence="4 6" id="KW-0862">Zinc</keyword>
<dbReference type="InterPro" id="IPR036869">
    <property type="entry name" value="J_dom_sf"/>
</dbReference>
<dbReference type="EMBL" id="MCFI01000020">
    <property type="protein sequence ID" value="ORY77390.1"/>
    <property type="molecule type" value="Genomic_DNA"/>
</dbReference>
<dbReference type="PRINTS" id="PR00625">
    <property type="entry name" value="JDOMAIN"/>
</dbReference>
<name>A0A1Y2F0M2_PROLT</name>
<dbReference type="FunFam" id="2.10.230.10:FF:000002">
    <property type="entry name" value="Molecular chaperone DnaJ"/>
    <property type="match status" value="1"/>
</dbReference>
<dbReference type="GO" id="GO:0051082">
    <property type="term" value="F:unfolded protein binding"/>
    <property type="evidence" value="ECO:0007669"/>
    <property type="project" value="InterPro"/>
</dbReference>
<dbReference type="SUPFAM" id="SSF49493">
    <property type="entry name" value="HSP40/DnaJ peptide-binding domain"/>
    <property type="match status" value="2"/>
</dbReference>
<feature type="signal peptide" evidence="7">
    <location>
        <begin position="1"/>
        <end position="16"/>
    </location>
</feature>
<dbReference type="GO" id="GO:0030544">
    <property type="term" value="F:Hsp70 protein binding"/>
    <property type="evidence" value="ECO:0007669"/>
    <property type="project" value="InterPro"/>
</dbReference>
<evidence type="ECO:0000256" key="2">
    <source>
        <dbReference type="ARBA" id="ARBA00022737"/>
    </source>
</evidence>
<gene>
    <name evidence="10" type="ORF">BCR37DRAFT_339981</name>
</gene>
<dbReference type="InterPro" id="IPR036410">
    <property type="entry name" value="HSP_DnaJ_Cys-rich_dom_sf"/>
</dbReference>
<keyword evidence="7" id="KW-0732">Signal</keyword>
<keyword evidence="2" id="KW-0677">Repeat</keyword>
<dbReference type="SUPFAM" id="SSF57938">
    <property type="entry name" value="DnaJ/Hsp40 cysteine-rich domain"/>
    <property type="match status" value="1"/>
</dbReference>
<dbReference type="Gene3D" id="2.60.260.20">
    <property type="entry name" value="Urease metallochaperone UreE, N-terminal domain"/>
    <property type="match status" value="2"/>
</dbReference>
<feature type="domain" description="CR-type" evidence="9">
    <location>
        <begin position="132"/>
        <end position="215"/>
    </location>
</feature>
<dbReference type="Pfam" id="PF01556">
    <property type="entry name" value="DnaJ_C"/>
    <property type="match status" value="1"/>
</dbReference>
<evidence type="ECO:0000256" key="5">
    <source>
        <dbReference type="ARBA" id="ARBA00023186"/>
    </source>
</evidence>
<evidence type="ECO:0000256" key="7">
    <source>
        <dbReference type="SAM" id="SignalP"/>
    </source>
</evidence>
<dbReference type="Pfam" id="PF00226">
    <property type="entry name" value="DnaJ"/>
    <property type="match status" value="1"/>
</dbReference>
<dbReference type="SMART" id="SM00271">
    <property type="entry name" value="DnaJ"/>
    <property type="match status" value="1"/>
</dbReference>
<keyword evidence="1 6" id="KW-0479">Metal-binding</keyword>
<dbReference type="Proteomes" id="UP000193685">
    <property type="component" value="Unassembled WGS sequence"/>
</dbReference>
<dbReference type="PROSITE" id="PS51188">
    <property type="entry name" value="ZF_CR"/>
    <property type="match status" value="1"/>
</dbReference>
<keyword evidence="5" id="KW-0143">Chaperone</keyword>
<dbReference type="PANTHER" id="PTHR43888">
    <property type="entry name" value="DNAJ-LIKE-2, ISOFORM A-RELATED"/>
    <property type="match status" value="1"/>
</dbReference>
<evidence type="ECO:0000256" key="3">
    <source>
        <dbReference type="ARBA" id="ARBA00022771"/>
    </source>
</evidence>
<dbReference type="OrthoDB" id="550424at2759"/>
<sequence>SLFLLALFVAAKGADYYKVLGLRKQDNPTLRDVKKRYRTLSKQHHPDRNPGNAEAKAKFVEIATAYEVLSDKEKRATYDKYGEEGLKRQEAGGHHDPFDLFSQFFGGGGNGKRRGPNLETVVELDLESLYTGGEFTLAIEKQVVCDVCSGTGSDPVHDLHTCDECSGHGVKLVRHQLAPGMFQQMQMQCNKCGGQGKIISHPCSKCKGNKVYKDKEQFTLDVIPGLPRNHQVVFEGEAEESPDIETGDLIITVRERRDNARGWRRKNSDLYRTEAISLYESLFGFTREIQQLDGSMLKVDRRGKTTQPGQVEVLEESGMPLWNEELQNAALGHGRAFIEFVVVLP</sequence>